<accession>E4ZZD9</accession>
<protein>
    <submittedName>
        <fullName evidence="1">Predicted protein</fullName>
    </submittedName>
</protein>
<organism evidence="2">
    <name type="scientific">Leptosphaeria maculans (strain JN3 / isolate v23.1.3 / race Av1-4-5-6-7-8)</name>
    <name type="common">Blackleg fungus</name>
    <name type="synonym">Phoma lingam</name>
    <dbReference type="NCBI Taxonomy" id="985895"/>
    <lineage>
        <taxon>Eukaryota</taxon>
        <taxon>Fungi</taxon>
        <taxon>Dikarya</taxon>
        <taxon>Ascomycota</taxon>
        <taxon>Pezizomycotina</taxon>
        <taxon>Dothideomycetes</taxon>
        <taxon>Pleosporomycetidae</taxon>
        <taxon>Pleosporales</taxon>
        <taxon>Pleosporineae</taxon>
        <taxon>Leptosphaeriaceae</taxon>
        <taxon>Plenodomus</taxon>
        <taxon>Plenodomus lingam/Leptosphaeria maculans species complex</taxon>
    </lineage>
</organism>
<evidence type="ECO:0000313" key="1">
    <source>
        <dbReference type="EMBL" id="CBX96734.1"/>
    </source>
</evidence>
<proteinExistence type="predicted"/>
<evidence type="ECO:0000313" key="2">
    <source>
        <dbReference type="Proteomes" id="UP000002668"/>
    </source>
</evidence>
<gene>
    <name evidence="1" type="ORF">LEMA_uP109990.1</name>
</gene>
<reference evidence="2" key="1">
    <citation type="journal article" date="2011" name="Nat. Commun.">
        <title>Effector diversification within compartments of the Leptosphaeria maculans genome affected by Repeat-Induced Point mutations.</title>
        <authorList>
            <person name="Rouxel T."/>
            <person name="Grandaubert J."/>
            <person name="Hane J.K."/>
            <person name="Hoede C."/>
            <person name="van de Wouw A.P."/>
            <person name="Couloux A."/>
            <person name="Dominguez V."/>
            <person name="Anthouard V."/>
            <person name="Bally P."/>
            <person name="Bourras S."/>
            <person name="Cozijnsen A.J."/>
            <person name="Ciuffetti L.M."/>
            <person name="Degrave A."/>
            <person name="Dilmaghani A."/>
            <person name="Duret L."/>
            <person name="Fudal I."/>
            <person name="Goodwin S.B."/>
            <person name="Gout L."/>
            <person name="Glaser N."/>
            <person name="Linglin J."/>
            <person name="Kema G.H.J."/>
            <person name="Lapalu N."/>
            <person name="Lawrence C.B."/>
            <person name="May K."/>
            <person name="Meyer M."/>
            <person name="Ollivier B."/>
            <person name="Poulain J."/>
            <person name="Schoch C.L."/>
            <person name="Simon A."/>
            <person name="Spatafora J.W."/>
            <person name="Stachowiak A."/>
            <person name="Turgeon B.G."/>
            <person name="Tyler B.M."/>
            <person name="Vincent D."/>
            <person name="Weissenbach J."/>
            <person name="Amselem J."/>
            <person name="Quesneville H."/>
            <person name="Oliver R.P."/>
            <person name="Wincker P."/>
            <person name="Balesdent M.-H."/>
            <person name="Howlett B.J."/>
        </authorList>
    </citation>
    <scope>NUCLEOTIDE SEQUENCE [LARGE SCALE GENOMIC DNA]</scope>
    <source>
        <strain evidence="2">JN3 / isolate v23.1.3 / race Av1-4-5-6-7-8</strain>
    </source>
</reference>
<dbReference type="HOGENOM" id="CLU_3143385_0_0_1"/>
<sequence>MSRVGSLQRLKFVQNPLHYTLERLLVDNHRSDGLASAVVITSPVANRLA</sequence>
<dbReference type="EMBL" id="FP929129">
    <property type="protein sequence ID" value="CBX96734.1"/>
    <property type="molecule type" value="Genomic_DNA"/>
</dbReference>
<dbReference type="VEuPathDB" id="FungiDB:LEMA_uP109990.1"/>
<dbReference type="Proteomes" id="UP000002668">
    <property type="component" value="Genome"/>
</dbReference>
<name>E4ZZD9_LEPMJ</name>
<keyword evidence="2" id="KW-1185">Reference proteome</keyword>
<dbReference type="InParanoid" id="E4ZZD9"/>
<dbReference type="AlphaFoldDB" id="E4ZZD9"/>